<evidence type="ECO:0000256" key="2">
    <source>
        <dbReference type="SAM" id="MobiDB-lite"/>
    </source>
</evidence>
<dbReference type="EMBL" id="AMCI01006956">
    <property type="protein sequence ID" value="EJW93468.1"/>
    <property type="molecule type" value="Genomic_DNA"/>
</dbReference>
<dbReference type="InterPro" id="IPR015797">
    <property type="entry name" value="NUDIX_hydrolase-like_dom_sf"/>
</dbReference>
<dbReference type="AlphaFoldDB" id="J9FGB8"/>
<dbReference type="InterPro" id="IPR000086">
    <property type="entry name" value="NUDIX_hydrolase_dom"/>
</dbReference>
<name>J9FGB8_9ZZZZ</name>
<dbReference type="SUPFAM" id="SSF55811">
    <property type="entry name" value="Nudix"/>
    <property type="match status" value="1"/>
</dbReference>
<dbReference type="PROSITE" id="PS00893">
    <property type="entry name" value="NUDIX_BOX"/>
    <property type="match status" value="1"/>
</dbReference>
<dbReference type="GO" id="GO:0016787">
    <property type="term" value="F:hydrolase activity"/>
    <property type="evidence" value="ECO:0007669"/>
    <property type="project" value="UniProtKB-KW"/>
</dbReference>
<protein>
    <submittedName>
        <fullName evidence="4">NUDIX family hydrolase</fullName>
    </submittedName>
</protein>
<comment type="caution">
    <text evidence="4">The sequence shown here is derived from an EMBL/GenBank/DDBJ whole genome shotgun (WGS) entry which is preliminary data.</text>
</comment>
<evidence type="ECO:0000259" key="3">
    <source>
        <dbReference type="PROSITE" id="PS51462"/>
    </source>
</evidence>
<evidence type="ECO:0000256" key="1">
    <source>
        <dbReference type="ARBA" id="ARBA00022801"/>
    </source>
</evidence>
<reference evidence="4" key="1">
    <citation type="journal article" date="2012" name="PLoS ONE">
        <title>Gene sets for utilization of primary and secondary nutrition supplies in the distal gut of endangered iberian lynx.</title>
        <authorList>
            <person name="Alcaide M."/>
            <person name="Messina E."/>
            <person name="Richter M."/>
            <person name="Bargiela R."/>
            <person name="Peplies J."/>
            <person name="Huws S.A."/>
            <person name="Newbold C.J."/>
            <person name="Golyshin P.N."/>
            <person name="Simon M.A."/>
            <person name="Lopez G."/>
            <person name="Yakimov M.M."/>
            <person name="Ferrer M."/>
        </authorList>
    </citation>
    <scope>NUCLEOTIDE SEQUENCE</scope>
</reference>
<evidence type="ECO:0000313" key="4">
    <source>
        <dbReference type="EMBL" id="EJW93468.1"/>
    </source>
</evidence>
<feature type="domain" description="Nudix hydrolase" evidence="3">
    <location>
        <begin position="22"/>
        <end position="153"/>
    </location>
</feature>
<gene>
    <name evidence="4" type="ORF">EVA_18425</name>
</gene>
<organism evidence="4">
    <name type="scientific">gut metagenome</name>
    <dbReference type="NCBI Taxonomy" id="749906"/>
    <lineage>
        <taxon>unclassified sequences</taxon>
        <taxon>metagenomes</taxon>
        <taxon>organismal metagenomes</taxon>
    </lineage>
</organism>
<dbReference type="SUPFAM" id="SSF46785">
    <property type="entry name" value="Winged helix' DNA-binding domain"/>
    <property type="match status" value="1"/>
</dbReference>
<dbReference type="CDD" id="cd18873">
    <property type="entry name" value="NUDIX_NadM_like"/>
    <property type="match status" value="1"/>
</dbReference>
<feature type="compositionally biased region" description="Low complexity" evidence="2">
    <location>
        <begin position="239"/>
        <end position="249"/>
    </location>
</feature>
<dbReference type="PANTHER" id="PTHR43736">
    <property type="entry name" value="ADP-RIBOSE PYROPHOSPHATASE"/>
    <property type="match status" value="1"/>
</dbReference>
<proteinExistence type="predicted"/>
<dbReference type="Gene3D" id="1.10.10.10">
    <property type="entry name" value="Winged helix-like DNA-binding domain superfamily/Winged helix DNA-binding domain"/>
    <property type="match status" value="1"/>
</dbReference>
<feature type="compositionally biased region" description="Basic and acidic residues" evidence="2">
    <location>
        <begin position="265"/>
        <end position="274"/>
    </location>
</feature>
<dbReference type="Pfam" id="PF21906">
    <property type="entry name" value="WHD_NrtR"/>
    <property type="match status" value="1"/>
</dbReference>
<dbReference type="InterPro" id="IPR020084">
    <property type="entry name" value="NUDIX_hydrolase_CS"/>
</dbReference>
<accession>J9FGB8</accession>
<dbReference type="PANTHER" id="PTHR43736:SF4">
    <property type="entry name" value="SLR1690 PROTEIN"/>
    <property type="match status" value="1"/>
</dbReference>
<sequence length="274" mass="31959">MNLFEVDNMEEKKYCYKYPHPAVTTDCAIFGFDGKRLHILLIERGLEPYKGHWALPGGFLKMDETVEEGAARELFEETHVKDVYLEQFRVFSTVDRDPRERVITVAFYALIRQTDYRILAGDDAARASWFEVDELPPLAFDHEDIITQAREHLKDKLKVSPIAFRLLDEQFTMGDLQRVYELISGRSYDRRNFYRKALASGLLENESEKKVTLNEADDNLDDCCMADCTPAPMMKATWTSKPPKSKTSTQKFRFNEQNFEEMDESESKRNPFDF</sequence>
<dbReference type="InterPro" id="IPR036388">
    <property type="entry name" value="WH-like_DNA-bd_sf"/>
</dbReference>
<dbReference type="PROSITE" id="PS51462">
    <property type="entry name" value="NUDIX"/>
    <property type="match status" value="1"/>
</dbReference>
<keyword evidence="1 4" id="KW-0378">Hydrolase</keyword>
<dbReference type="InterPro" id="IPR036390">
    <property type="entry name" value="WH_DNA-bd_sf"/>
</dbReference>
<feature type="region of interest" description="Disordered" evidence="2">
    <location>
        <begin position="236"/>
        <end position="274"/>
    </location>
</feature>
<dbReference type="Gene3D" id="3.90.79.10">
    <property type="entry name" value="Nucleoside Triphosphate Pyrophosphohydrolase"/>
    <property type="match status" value="1"/>
</dbReference>
<dbReference type="InterPro" id="IPR054105">
    <property type="entry name" value="WHD_NrtR"/>
</dbReference>
<dbReference type="Pfam" id="PF00293">
    <property type="entry name" value="NUDIX"/>
    <property type="match status" value="1"/>
</dbReference>